<dbReference type="Gramene" id="PVH63063">
    <property type="protein sequence ID" value="PVH63063"/>
    <property type="gene ID" value="PAHAL_3G465000"/>
</dbReference>
<dbReference type="PANTHER" id="PTHR19444">
    <property type="entry name" value="UNC-93 RELATED"/>
    <property type="match status" value="1"/>
</dbReference>
<feature type="transmembrane region" description="Helical" evidence="2">
    <location>
        <begin position="100"/>
        <end position="122"/>
    </location>
</feature>
<evidence type="ECO:0000313" key="3">
    <source>
        <dbReference type="EMBL" id="PVH63063.1"/>
    </source>
</evidence>
<evidence type="ECO:0000256" key="2">
    <source>
        <dbReference type="SAM" id="Phobius"/>
    </source>
</evidence>
<dbReference type="EMBL" id="CM008048">
    <property type="protein sequence ID" value="PVH63063.1"/>
    <property type="molecule type" value="Genomic_DNA"/>
</dbReference>
<dbReference type="InterPro" id="IPR051951">
    <property type="entry name" value="UNC-93_regulatory"/>
</dbReference>
<reference evidence="3" key="1">
    <citation type="submission" date="2018-04" db="EMBL/GenBank/DDBJ databases">
        <title>WGS assembly of Panicum hallii.</title>
        <authorList>
            <person name="Lovell J."/>
            <person name="Jenkins J."/>
            <person name="Lowry D."/>
            <person name="Mamidi S."/>
            <person name="Sreedasyam A."/>
            <person name="Weng X."/>
            <person name="Barry K."/>
            <person name="Bonette J."/>
            <person name="Campitelli B."/>
            <person name="Daum C."/>
            <person name="Gordon S."/>
            <person name="Gould B."/>
            <person name="Lipzen A."/>
            <person name="Macqueen A."/>
            <person name="Palacio-Mejia J."/>
            <person name="Plott C."/>
            <person name="Shakirov E."/>
            <person name="Shu S."/>
            <person name="Yoshinaga Y."/>
            <person name="Zane M."/>
            <person name="Rokhsar D."/>
            <person name="Grimwood J."/>
            <person name="Schmutz J."/>
            <person name="Juenger T."/>
        </authorList>
    </citation>
    <scope>NUCLEOTIDE SEQUENCE [LARGE SCALE GENOMIC DNA]</scope>
    <source>
        <strain evidence="3">FIL2</strain>
    </source>
</reference>
<gene>
    <name evidence="3" type="ORF">PAHAL_3G465000</name>
</gene>
<name>A0A2T8KLK2_9POAL</name>
<dbReference type="Proteomes" id="UP000243499">
    <property type="component" value="Chromosome 3"/>
</dbReference>
<comment type="similarity">
    <text evidence="1">Belongs to the unc-93 family.</text>
</comment>
<accession>A0A2T8KLK2</accession>
<dbReference type="AlphaFoldDB" id="A0A2T8KLK2"/>
<protein>
    <submittedName>
        <fullName evidence="3">Uncharacterized protein</fullName>
    </submittedName>
</protein>
<organism evidence="3">
    <name type="scientific">Panicum hallii</name>
    <dbReference type="NCBI Taxonomy" id="206008"/>
    <lineage>
        <taxon>Eukaryota</taxon>
        <taxon>Viridiplantae</taxon>
        <taxon>Streptophyta</taxon>
        <taxon>Embryophyta</taxon>
        <taxon>Tracheophyta</taxon>
        <taxon>Spermatophyta</taxon>
        <taxon>Magnoliopsida</taxon>
        <taxon>Liliopsida</taxon>
        <taxon>Poales</taxon>
        <taxon>Poaceae</taxon>
        <taxon>PACMAD clade</taxon>
        <taxon>Panicoideae</taxon>
        <taxon>Panicodae</taxon>
        <taxon>Paniceae</taxon>
        <taxon>Panicinae</taxon>
        <taxon>Panicum</taxon>
        <taxon>Panicum sect. Panicum</taxon>
    </lineage>
</organism>
<evidence type="ECO:0000256" key="1">
    <source>
        <dbReference type="ARBA" id="ARBA00009172"/>
    </source>
</evidence>
<feature type="transmembrane region" description="Helical" evidence="2">
    <location>
        <begin position="40"/>
        <end position="57"/>
    </location>
</feature>
<proteinExistence type="inferred from homology"/>
<keyword evidence="2" id="KW-0812">Transmembrane</keyword>
<keyword evidence="2" id="KW-0472">Membrane</keyword>
<keyword evidence="2" id="KW-1133">Transmembrane helix</keyword>
<feature type="transmembrane region" description="Helical" evidence="2">
    <location>
        <begin position="69"/>
        <end position="93"/>
    </location>
</feature>
<sequence length="171" mass="18322">MAPPEAEVAAAAGDVEEAAAPLVPGSGARRASAAATPRDVHLLSSAFLFVFLAYHAAQNLQSTVNTDENLGSISLGVLYTSFTAFSAVGSAVVRWMGSRCALVVGTSGYLLFIAANLAPSWWTRNTNKEKLRVEEERELGNVVGGRKYDIGGWKRINNEILSLIVLKFSFF</sequence>
<dbReference type="PANTHER" id="PTHR19444:SF13">
    <property type="entry name" value="PROTEIN UNC-93 HOMOLOG A"/>
    <property type="match status" value="1"/>
</dbReference>